<keyword evidence="3" id="KW-1015">Disulfide bond</keyword>
<dbReference type="PANTHER" id="PTHR46534">
    <property type="entry name" value="IGGFC_BINDING DOMAIN-CONTAINING PROTEIN"/>
    <property type="match status" value="1"/>
</dbReference>
<evidence type="ECO:0000313" key="6">
    <source>
        <dbReference type="EMBL" id="CAG2211697.1"/>
    </source>
</evidence>
<keyword evidence="6" id="KW-0675">Receptor</keyword>
<dbReference type="SMART" id="SM00192">
    <property type="entry name" value="LDLa"/>
    <property type="match status" value="1"/>
</dbReference>
<dbReference type="InterPro" id="IPR035234">
    <property type="entry name" value="IgGFc-bd_N"/>
</dbReference>
<dbReference type="PRINTS" id="PR01705">
    <property type="entry name" value="TSP1REPEAT"/>
</dbReference>
<keyword evidence="7" id="KW-1185">Reference proteome</keyword>
<gene>
    <name evidence="6" type="ORF">MEDL_25715</name>
</gene>
<proteinExistence type="predicted"/>
<dbReference type="OrthoDB" id="6102334at2759"/>
<organism evidence="6 7">
    <name type="scientific">Mytilus edulis</name>
    <name type="common">Blue mussel</name>
    <dbReference type="NCBI Taxonomy" id="6550"/>
    <lineage>
        <taxon>Eukaryota</taxon>
        <taxon>Metazoa</taxon>
        <taxon>Spiralia</taxon>
        <taxon>Lophotrochozoa</taxon>
        <taxon>Mollusca</taxon>
        <taxon>Bivalvia</taxon>
        <taxon>Autobranchia</taxon>
        <taxon>Pteriomorphia</taxon>
        <taxon>Mytilida</taxon>
        <taxon>Mytiloidea</taxon>
        <taxon>Mytilidae</taxon>
        <taxon>Mytilinae</taxon>
        <taxon>Mytilus</taxon>
    </lineage>
</organism>
<keyword evidence="2" id="KW-0677">Repeat</keyword>
<dbReference type="FunFam" id="2.20.100.10:FF:000007">
    <property type="entry name" value="Thrombospondin 1"/>
    <property type="match status" value="1"/>
</dbReference>
<protein>
    <submittedName>
        <fullName evidence="6">Hemicentin-1,Coadhesin,Semaphorin-5A,Mucin-like protein,A disintegrin and metalloproteinase with thrombospondin motifs adt-1,Properdin,Adhesion G protein-coupled receptor B1</fullName>
    </submittedName>
</protein>
<dbReference type="SUPFAM" id="SSF57424">
    <property type="entry name" value="LDL receptor-like module"/>
    <property type="match status" value="1"/>
</dbReference>
<evidence type="ECO:0000313" key="7">
    <source>
        <dbReference type="Proteomes" id="UP000683360"/>
    </source>
</evidence>
<evidence type="ECO:0000259" key="5">
    <source>
        <dbReference type="Pfam" id="PF17517"/>
    </source>
</evidence>
<dbReference type="SUPFAM" id="SSF82895">
    <property type="entry name" value="TSP-1 type 1 repeat"/>
    <property type="match status" value="3"/>
</dbReference>
<dbReference type="Gene3D" id="3.60.10.10">
    <property type="entry name" value="Endonuclease/exonuclease/phosphatase"/>
    <property type="match status" value="1"/>
</dbReference>
<keyword evidence="1" id="KW-0245">EGF-like domain</keyword>
<dbReference type="CDD" id="cd00112">
    <property type="entry name" value="LDLa"/>
    <property type="match status" value="1"/>
</dbReference>
<sequence>MENIAVAYEIELFITTTRTSTVSVQVTAPKYSSSINEQFTVTAGSVKQLFFSPSLRMSGSSSSSKGILVSASDEVVIYGVNKERFSNDAFLGVPTDVLGTEYYAVTWYPASQQCELAVAGVIDNTVVSFTFPASMSSSVTYDGVSYSGGSTLTVTIHQFDSIQLINSNADLTGTYIHSDKKIAAFSGNKKTIIGTGTSSDHLVEQLTPVGTWGKNFITVPIPLRTTGDYFKYIASEAGTTVTISGGFTETLTLANAGDFEERLVPSTAYCYVSADKAIKVVQFCLSQQSSNELSDPMMMIIPPVEQFGADYTFATPMYSQGSYDNYFMFVVKKSEKDGLLVDGGAFPSATIYNDINVGGTEYVAGYISVSDGSHTIRHQSTISIFGGYLYGQAQYETYGFTTGMRLAPINTVCVPTANVIGDGYDNDCDGLIDEEICNNGADCFTEERVSKDLITDSRGKNLLEFCIGNQLRILNGRMCGDSTGKFTCFKPNGCSVVDYALVSQSLLQQILYFNVSDFKANFSDCHCKITFKILASFQLEKNKSHMKDFPLRYKWDTESIQNFQESFTHPVIQNELKYFLNNKIILDKKNVNDATYSIHSIYEKVCKVSLKKKKKRVKTCNHKKWFDQDLKSLKKHVNDKAILMSKFPKDPIVRGSFFKLNKQFAKLRRKKKREFRENILDRLSNLESENPKDYWNLVNQLRLENNSETKNNIDGDIWYKYFSDLSSIPENEHIKSKIKEIKSKLELLEKKNFGFSEIDFKITPGELQKALRQLKSGKSPGLDTITNEMLKVSQSYMQDCLLKLFNAILLSGIYPNDDGDGVDDEDCAKPSPIDGIWSDWSTWGACSVTCESGVEMRNRSCTNPAPQYGGQDCQGSDSDSQTCTLSMCPIDGNYTDWSAWSVCTVSCGGGTQDRTRSCTNPVQQYGGNDCSQIGSDYEQEACNTQVCIIDGAWSQWGNFGQCSVTCGGGQYTRSRTCSDPYPQNGGLSCSGDSSEFTNCNTQACPTASSGQYVQLCPSGWFTCATGSSNCIEDGFKCDCMDDCGDASDETENYAGCSPQHLAVCTAKSASTRIIASLVLFLVATLACVMNNYH</sequence>
<comment type="caution">
    <text evidence="6">The sequence shown here is derived from an EMBL/GenBank/DDBJ whole genome shotgun (WGS) entry which is preliminary data.</text>
</comment>
<dbReference type="Pfam" id="PF17517">
    <property type="entry name" value="IgGFc_binding"/>
    <property type="match status" value="1"/>
</dbReference>
<dbReference type="FunFam" id="2.20.100.10:FF:000001">
    <property type="entry name" value="semaphorin-5A isoform X1"/>
    <property type="match status" value="2"/>
</dbReference>
<feature type="domain" description="IgGFc-binding protein N-terminal" evidence="5">
    <location>
        <begin position="88"/>
        <end position="391"/>
    </location>
</feature>
<accession>A0A8S3RXY6</accession>
<evidence type="ECO:0000256" key="2">
    <source>
        <dbReference type="ARBA" id="ARBA00022737"/>
    </source>
</evidence>
<dbReference type="PANTHER" id="PTHR46534:SF1">
    <property type="entry name" value="IGGFC-BINDING PROTEIN N-TERMINAL DOMAIN-CONTAINING PROTEIN"/>
    <property type="match status" value="1"/>
</dbReference>
<dbReference type="PROSITE" id="PS50092">
    <property type="entry name" value="TSP1"/>
    <property type="match status" value="3"/>
</dbReference>
<dbReference type="SMART" id="SM00209">
    <property type="entry name" value="TSP1"/>
    <property type="match status" value="3"/>
</dbReference>
<evidence type="ECO:0000256" key="3">
    <source>
        <dbReference type="ARBA" id="ARBA00023157"/>
    </source>
</evidence>
<dbReference type="EMBL" id="CAJPWZ010001270">
    <property type="protein sequence ID" value="CAG2211697.1"/>
    <property type="molecule type" value="Genomic_DNA"/>
</dbReference>
<dbReference type="Pfam" id="PF00090">
    <property type="entry name" value="TSP_1"/>
    <property type="match status" value="3"/>
</dbReference>
<dbReference type="Gene3D" id="4.10.400.10">
    <property type="entry name" value="Low-density Lipoprotein Receptor"/>
    <property type="match status" value="1"/>
</dbReference>
<evidence type="ECO:0000256" key="4">
    <source>
        <dbReference type="PROSITE-ProRule" id="PRU00124"/>
    </source>
</evidence>
<name>A0A8S3RXY6_MYTED</name>
<dbReference type="InterPro" id="IPR002172">
    <property type="entry name" value="LDrepeatLR_classA_rpt"/>
</dbReference>
<dbReference type="InterPro" id="IPR036383">
    <property type="entry name" value="TSP1_rpt_sf"/>
</dbReference>
<dbReference type="PROSITE" id="PS50068">
    <property type="entry name" value="LDLRA_2"/>
    <property type="match status" value="1"/>
</dbReference>
<dbReference type="Gene3D" id="2.20.100.10">
    <property type="entry name" value="Thrombospondin type-1 (TSP1) repeat"/>
    <property type="match status" value="3"/>
</dbReference>
<reference evidence="6" key="1">
    <citation type="submission" date="2021-03" db="EMBL/GenBank/DDBJ databases">
        <authorList>
            <person name="Bekaert M."/>
        </authorList>
    </citation>
    <scope>NUCLEOTIDE SEQUENCE</scope>
</reference>
<dbReference type="AlphaFoldDB" id="A0A8S3RXY6"/>
<dbReference type="InterPro" id="IPR036055">
    <property type="entry name" value="LDL_receptor-like_sf"/>
</dbReference>
<comment type="caution">
    <text evidence="4">Lacks conserved residue(s) required for the propagation of feature annotation.</text>
</comment>
<dbReference type="InterPro" id="IPR000884">
    <property type="entry name" value="TSP1_rpt"/>
</dbReference>
<dbReference type="Proteomes" id="UP000683360">
    <property type="component" value="Unassembled WGS sequence"/>
</dbReference>
<evidence type="ECO:0000256" key="1">
    <source>
        <dbReference type="ARBA" id="ARBA00022536"/>
    </source>
</evidence>
<dbReference type="InterPro" id="IPR036691">
    <property type="entry name" value="Endo/exonu/phosph_ase_sf"/>
</dbReference>